<dbReference type="EMBL" id="CAJOBP010029150">
    <property type="protein sequence ID" value="CAF4643451.1"/>
    <property type="molecule type" value="Genomic_DNA"/>
</dbReference>
<sequence length="46" mass="5525">MQNLTRKTNSKSNFQIRNRNYKFASMAHQTEHDSWLKVSFPKAVRK</sequence>
<evidence type="ECO:0000313" key="1">
    <source>
        <dbReference type="EMBL" id="CAF4643451.1"/>
    </source>
</evidence>
<keyword evidence="2" id="KW-1185">Reference proteome</keyword>
<gene>
    <name evidence="1" type="ORF">UJA718_LOCUS33273</name>
</gene>
<proteinExistence type="predicted"/>
<dbReference type="AlphaFoldDB" id="A0A821F6A5"/>
<comment type="caution">
    <text evidence="1">The sequence shown here is derived from an EMBL/GenBank/DDBJ whole genome shotgun (WGS) entry which is preliminary data.</text>
</comment>
<accession>A0A821F6A5</accession>
<name>A0A821F6A5_9BILA</name>
<protein>
    <submittedName>
        <fullName evidence="1">Uncharacterized protein</fullName>
    </submittedName>
</protein>
<organism evidence="1 2">
    <name type="scientific">Rotaria socialis</name>
    <dbReference type="NCBI Taxonomy" id="392032"/>
    <lineage>
        <taxon>Eukaryota</taxon>
        <taxon>Metazoa</taxon>
        <taxon>Spiralia</taxon>
        <taxon>Gnathifera</taxon>
        <taxon>Rotifera</taxon>
        <taxon>Eurotatoria</taxon>
        <taxon>Bdelloidea</taxon>
        <taxon>Philodinida</taxon>
        <taxon>Philodinidae</taxon>
        <taxon>Rotaria</taxon>
    </lineage>
</organism>
<dbReference type="Proteomes" id="UP000663873">
    <property type="component" value="Unassembled WGS sequence"/>
</dbReference>
<reference evidence="1" key="1">
    <citation type="submission" date="2021-02" db="EMBL/GenBank/DDBJ databases">
        <authorList>
            <person name="Nowell W R."/>
        </authorList>
    </citation>
    <scope>NUCLEOTIDE SEQUENCE</scope>
</reference>
<evidence type="ECO:0000313" key="2">
    <source>
        <dbReference type="Proteomes" id="UP000663873"/>
    </source>
</evidence>
<feature type="non-terminal residue" evidence="1">
    <location>
        <position position="1"/>
    </location>
</feature>